<accession>A0ABR3CLX3</accession>
<dbReference type="Pfam" id="PF04769">
    <property type="entry name" value="MATalpha_HMGbox"/>
    <property type="match status" value="1"/>
</dbReference>
<keyword evidence="5 7" id="KW-0539">Nucleus</keyword>
<evidence type="ECO:0000256" key="5">
    <source>
        <dbReference type="ARBA" id="ARBA00023242"/>
    </source>
</evidence>
<evidence type="ECO:0000256" key="6">
    <source>
        <dbReference type="ARBA" id="ARBA00035106"/>
    </source>
</evidence>
<comment type="function">
    <text evidence="6">Mating type proteins are sequence specific DNA-binding proteins that act as master switches in fungal differentiation by controlling gene expression in a cell type-specific fashion. Transcriptional activator that induces the transcription of alpha-specific genes.</text>
</comment>
<dbReference type="GeneID" id="92007148"/>
<dbReference type="RefSeq" id="XP_066634662.1">
    <property type="nucleotide sequence ID" value="XM_066774543.1"/>
</dbReference>
<evidence type="ECO:0000313" key="11">
    <source>
        <dbReference type="Proteomes" id="UP001430584"/>
    </source>
</evidence>
<comment type="similarity">
    <text evidence="7">Belongs to the MATALPHA1 family.</text>
</comment>
<comment type="caution">
    <text evidence="10">The sequence shown here is derived from an EMBL/GenBank/DDBJ whole genome shotgun (WGS) entry which is preliminary data.</text>
</comment>
<evidence type="ECO:0000313" key="10">
    <source>
        <dbReference type="EMBL" id="KAL0261633.1"/>
    </source>
</evidence>
<feature type="compositionally biased region" description="Polar residues" evidence="8">
    <location>
        <begin position="53"/>
        <end position="73"/>
    </location>
</feature>
<dbReference type="PROSITE" id="PS51325">
    <property type="entry name" value="ALPHA_BOX"/>
    <property type="match status" value="1"/>
</dbReference>
<evidence type="ECO:0000256" key="3">
    <source>
        <dbReference type="ARBA" id="ARBA00023125"/>
    </source>
</evidence>
<keyword evidence="11" id="KW-1185">Reference proteome</keyword>
<keyword evidence="3 7" id="KW-0238">DNA-binding</keyword>
<dbReference type="EMBL" id="JAJVCZ030000003">
    <property type="protein sequence ID" value="KAL0261633.1"/>
    <property type="molecule type" value="Genomic_DNA"/>
</dbReference>
<proteinExistence type="inferred from homology"/>
<evidence type="ECO:0000256" key="2">
    <source>
        <dbReference type="ARBA" id="ARBA00023015"/>
    </source>
</evidence>
<evidence type="ECO:0000256" key="7">
    <source>
        <dbReference type="RuleBase" id="RU003516"/>
    </source>
</evidence>
<comment type="subcellular location">
    <subcellularLocation>
        <location evidence="7">Nucleus</location>
    </subcellularLocation>
</comment>
<reference evidence="10 11" key="1">
    <citation type="submission" date="2024-02" db="EMBL/GenBank/DDBJ databases">
        <title>De novo assembly and annotation of 12 fungi associated with fruit tree decline syndrome in Ontario, Canada.</title>
        <authorList>
            <person name="Sulman M."/>
            <person name="Ellouze W."/>
            <person name="Ilyukhin E."/>
        </authorList>
    </citation>
    <scope>NUCLEOTIDE SEQUENCE [LARGE SCALE GENOMIC DNA]</scope>
    <source>
        <strain evidence="10 11">FDS-637</strain>
    </source>
</reference>
<protein>
    <recommendedName>
        <fullName evidence="1">Mating-type protein MAT-1</fullName>
    </recommendedName>
</protein>
<evidence type="ECO:0000256" key="1">
    <source>
        <dbReference type="ARBA" id="ARBA00015083"/>
    </source>
</evidence>
<evidence type="ECO:0000256" key="8">
    <source>
        <dbReference type="SAM" id="MobiDB-lite"/>
    </source>
</evidence>
<feature type="domain" description="Alpha box" evidence="9">
    <location>
        <begin position="75"/>
        <end position="130"/>
    </location>
</feature>
<organism evidence="10 11">
    <name type="scientific">Diplodia seriata</name>
    <dbReference type="NCBI Taxonomy" id="420778"/>
    <lineage>
        <taxon>Eukaryota</taxon>
        <taxon>Fungi</taxon>
        <taxon>Dikarya</taxon>
        <taxon>Ascomycota</taxon>
        <taxon>Pezizomycotina</taxon>
        <taxon>Dothideomycetes</taxon>
        <taxon>Dothideomycetes incertae sedis</taxon>
        <taxon>Botryosphaeriales</taxon>
        <taxon>Botryosphaeriaceae</taxon>
        <taxon>Diplodia</taxon>
    </lineage>
</organism>
<name>A0ABR3CLX3_9PEZI</name>
<evidence type="ECO:0000256" key="4">
    <source>
        <dbReference type="ARBA" id="ARBA00023163"/>
    </source>
</evidence>
<sequence>MSAQQAPTMTFPVTQSQLQHLISQGLIQIPHNALPQDALPQNAMNVNANAQVTHNHPGSVTQAGASQSAPTQQPKKKRTLNCFVAFRCYISPVFDKFQQKDRSGFVKEMWAGENVKAKWTIIAKAYSTIRDEVGSDNAPMDGFLNLACPHIGIISRANYLNTLGWELVNNGSGWQLIRRFIPDTASLPHGYLTTTVSVDDLVTFVRGRGYGIPAQTAASNTGSSNNAGAATLAMAAQPVQPAQTVFQPPQATQTTAQPAQPVQPGSLVAHPVIDSAMQLALQDLASNDDGMDEFHADLVDFADMEDELLAECMDVDPMPGSCITSRYDFTEPVLYDRSINSELTGNDDLRPYYQLPNHRQKFVEIAPEKSGTMEFGEKAFQKLASDFWNSESKYPHDDQFIPGRHYTTFSDYGREIMPEFDAFDMHRVAHDWPADEHYEGLLSQNKG</sequence>
<keyword evidence="4 7" id="KW-0804">Transcription</keyword>
<dbReference type="InterPro" id="IPR006856">
    <property type="entry name" value="MATalpha_HMGbox"/>
</dbReference>
<evidence type="ECO:0000259" key="9">
    <source>
        <dbReference type="PROSITE" id="PS51325"/>
    </source>
</evidence>
<feature type="region of interest" description="Disordered" evidence="8">
    <location>
        <begin position="53"/>
        <end position="74"/>
    </location>
</feature>
<keyword evidence="2 7" id="KW-0805">Transcription regulation</keyword>
<dbReference type="Proteomes" id="UP001430584">
    <property type="component" value="Unassembled WGS sequence"/>
</dbReference>
<gene>
    <name evidence="10" type="ORF">SLS55_003063</name>
</gene>